<evidence type="ECO:0000256" key="4">
    <source>
        <dbReference type="ARBA" id="ARBA00022729"/>
    </source>
</evidence>
<feature type="signal peptide" evidence="7">
    <location>
        <begin position="1"/>
        <end position="26"/>
    </location>
</feature>
<evidence type="ECO:0000256" key="5">
    <source>
        <dbReference type="ARBA" id="ARBA00022748"/>
    </source>
</evidence>
<keyword evidence="2 7" id="KW-0349">Heme</keyword>
<dbReference type="InterPro" id="IPR005616">
    <property type="entry name" value="CcmH/CycL/Ccl2/NrfF_N"/>
</dbReference>
<sequence length="148" mass="16187">MMRAAYSFVAGMVLALGLATGTPGMAQEERSTAPYAYRQLDDPAKEEQAQDLMETLRCLQCQGQSIADSDAPIAGSMRSLVRERIAAGEEPEAIRSWLIERYGDYVSYAPRITGLTWPLFAVPAVLVLLAFLLLRRRFGAKADEGGEA</sequence>
<dbReference type="InterPro" id="IPR051263">
    <property type="entry name" value="C-type_cytochrome_biogenesis"/>
</dbReference>
<accession>A0ABQ2JK01</accession>
<keyword evidence="7" id="KW-0472">Membrane</keyword>
<gene>
    <name evidence="9" type="ORF">GCM10011349_15860</name>
</gene>
<keyword evidence="7" id="KW-1133">Transmembrane helix</keyword>
<evidence type="ECO:0000313" key="9">
    <source>
        <dbReference type="EMBL" id="GGN47479.1"/>
    </source>
</evidence>
<evidence type="ECO:0000256" key="1">
    <source>
        <dbReference type="ARBA" id="ARBA00010342"/>
    </source>
</evidence>
<feature type="domain" description="CcmH/CycL/Ccl2/NrfF N-terminal" evidence="8">
    <location>
        <begin position="32"/>
        <end position="138"/>
    </location>
</feature>
<keyword evidence="10" id="KW-1185">Reference proteome</keyword>
<keyword evidence="5" id="KW-0201">Cytochrome c-type biogenesis</keyword>
<dbReference type="PANTHER" id="PTHR47870:SF1">
    <property type="entry name" value="CYTOCHROME C-TYPE BIOGENESIS PROTEIN CCMH"/>
    <property type="match status" value="1"/>
</dbReference>
<feature type="transmembrane region" description="Helical" evidence="7">
    <location>
        <begin position="115"/>
        <end position="134"/>
    </location>
</feature>
<keyword evidence="4 7" id="KW-0732">Signal</keyword>
<dbReference type="Gene3D" id="1.10.8.640">
    <property type="entry name" value="Cytochrome C biogenesis protein"/>
    <property type="match status" value="1"/>
</dbReference>
<proteinExistence type="inferred from homology"/>
<comment type="caution">
    <text evidence="9">The sequence shown here is derived from an EMBL/GenBank/DDBJ whole genome shotgun (WGS) entry which is preliminary data.</text>
</comment>
<dbReference type="Pfam" id="PF03918">
    <property type="entry name" value="CcmH"/>
    <property type="match status" value="1"/>
</dbReference>
<reference evidence="10" key="1">
    <citation type="journal article" date="2019" name="Int. J. Syst. Evol. Microbiol.">
        <title>The Global Catalogue of Microorganisms (GCM) 10K type strain sequencing project: providing services to taxonomists for standard genome sequencing and annotation.</title>
        <authorList>
            <consortium name="The Broad Institute Genomics Platform"/>
            <consortium name="The Broad Institute Genome Sequencing Center for Infectious Disease"/>
            <person name="Wu L."/>
            <person name="Ma J."/>
        </authorList>
    </citation>
    <scope>NUCLEOTIDE SEQUENCE [LARGE SCALE GENOMIC DNA]</scope>
    <source>
        <strain evidence="10">CGMCC 1.6784</strain>
    </source>
</reference>
<comment type="similarity">
    <text evidence="1 7">Belongs to the CcmH/CycL/Ccl2/NrfF family.</text>
</comment>
<dbReference type="PANTHER" id="PTHR47870">
    <property type="entry name" value="CYTOCHROME C-TYPE BIOGENESIS PROTEIN CCMH"/>
    <property type="match status" value="1"/>
</dbReference>
<keyword evidence="3 7" id="KW-0479">Metal-binding</keyword>
<feature type="chain" id="PRO_5044996757" description="Cytochrome c-type biogenesis protein" evidence="7">
    <location>
        <begin position="27"/>
        <end position="148"/>
    </location>
</feature>
<evidence type="ECO:0000313" key="10">
    <source>
        <dbReference type="Proteomes" id="UP000605099"/>
    </source>
</evidence>
<keyword evidence="6 7" id="KW-0408">Iron</keyword>
<comment type="function">
    <text evidence="7">Possible subunit of a heme lyase.</text>
</comment>
<dbReference type="Proteomes" id="UP000605099">
    <property type="component" value="Unassembled WGS sequence"/>
</dbReference>
<protein>
    <recommendedName>
        <fullName evidence="7">Cytochrome c-type biogenesis protein</fullName>
    </recommendedName>
</protein>
<name>A0ABQ2JK01_9SPHN</name>
<evidence type="ECO:0000256" key="2">
    <source>
        <dbReference type="ARBA" id="ARBA00022617"/>
    </source>
</evidence>
<evidence type="ECO:0000259" key="8">
    <source>
        <dbReference type="Pfam" id="PF03918"/>
    </source>
</evidence>
<keyword evidence="7" id="KW-0812">Transmembrane</keyword>
<organism evidence="9 10">
    <name type="scientific">Novosphingobium indicum</name>
    <dbReference type="NCBI Taxonomy" id="462949"/>
    <lineage>
        <taxon>Bacteria</taxon>
        <taxon>Pseudomonadati</taxon>
        <taxon>Pseudomonadota</taxon>
        <taxon>Alphaproteobacteria</taxon>
        <taxon>Sphingomonadales</taxon>
        <taxon>Sphingomonadaceae</taxon>
        <taxon>Novosphingobium</taxon>
    </lineage>
</organism>
<evidence type="ECO:0000256" key="3">
    <source>
        <dbReference type="ARBA" id="ARBA00022723"/>
    </source>
</evidence>
<dbReference type="InterPro" id="IPR038297">
    <property type="entry name" value="CcmH/CycL/NrfF/Ccl2_sf"/>
</dbReference>
<dbReference type="CDD" id="cd16378">
    <property type="entry name" value="CcmH_N"/>
    <property type="match status" value="1"/>
</dbReference>
<dbReference type="EMBL" id="BMLK01000006">
    <property type="protein sequence ID" value="GGN47479.1"/>
    <property type="molecule type" value="Genomic_DNA"/>
</dbReference>
<evidence type="ECO:0000256" key="6">
    <source>
        <dbReference type="ARBA" id="ARBA00023004"/>
    </source>
</evidence>
<evidence type="ECO:0000256" key="7">
    <source>
        <dbReference type="RuleBase" id="RU364112"/>
    </source>
</evidence>